<dbReference type="InterPro" id="IPR058240">
    <property type="entry name" value="rSAM_sf"/>
</dbReference>
<evidence type="ECO:0000313" key="7">
    <source>
        <dbReference type="Proteomes" id="UP000177376"/>
    </source>
</evidence>
<protein>
    <submittedName>
        <fullName evidence="6">Anaerobic ribonucleoside-triphosphate reductase activating protein</fullName>
    </submittedName>
</protein>
<dbReference type="InterPro" id="IPR006638">
    <property type="entry name" value="Elp3/MiaA/NifB-like_rSAM"/>
</dbReference>
<dbReference type="Gene3D" id="3.20.20.70">
    <property type="entry name" value="Aldolase class I"/>
    <property type="match status" value="1"/>
</dbReference>
<comment type="caution">
    <text evidence="6">The sequence shown here is derived from an EMBL/GenBank/DDBJ whole genome shotgun (WGS) entry which is preliminary data.</text>
</comment>
<dbReference type="GO" id="GO:0003824">
    <property type="term" value="F:catalytic activity"/>
    <property type="evidence" value="ECO:0007669"/>
    <property type="project" value="InterPro"/>
</dbReference>
<reference evidence="6 7" key="1">
    <citation type="journal article" date="2016" name="Nat. Commun.">
        <title>Thousands of microbial genomes shed light on interconnected biogeochemical processes in an aquifer system.</title>
        <authorList>
            <person name="Anantharaman K."/>
            <person name="Brown C.T."/>
            <person name="Hug L.A."/>
            <person name="Sharon I."/>
            <person name="Castelle C.J."/>
            <person name="Probst A.J."/>
            <person name="Thomas B.C."/>
            <person name="Singh A."/>
            <person name="Wilkins M.J."/>
            <person name="Karaoz U."/>
            <person name="Brodie E.L."/>
            <person name="Williams K.H."/>
            <person name="Hubbard S.S."/>
            <person name="Banfield J.F."/>
        </authorList>
    </citation>
    <scope>NUCLEOTIDE SEQUENCE [LARGE SCALE GENOMIC DNA]</scope>
</reference>
<accession>A0A1G1YHW8</accession>
<keyword evidence="3" id="KW-0408">Iron</keyword>
<name>A0A1G1YHW8_9BACT</name>
<sequence>MRIGGLQPVTLLDYPKKLAAIIFTVGCNMRCPFCYNPSLVLPKFIEKIPVIDESETLRFLKKRKRYLDGVVIGGGEPTLQPDLIKFCRQLKKINYAIKLDTNGSLPEVLEKLINSRLIDYIAMDLKSSLKNYSQVVGLEIDPANIKKSIALIMKSGLPYEFRTTLVRYLHTYDDIEDIAKLIKGANKYFLQGFRRQTDLVDQDFNGRSFPLKTMIEFKNMAGKYVKVCEVR</sequence>
<dbReference type="GO" id="GO:0046872">
    <property type="term" value="F:metal ion binding"/>
    <property type="evidence" value="ECO:0007669"/>
    <property type="project" value="UniProtKB-KW"/>
</dbReference>
<gene>
    <name evidence="6" type="ORF">A3A02_01475</name>
</gene>
<dbReference type="SFLD" id="SFLDS00029">
    <property type="entry name" value="Radical_SAM"/>
    <property type="match status" value="1"/>
</dbReference>
<evidence type="ECO:0000256" key="4">
    <source>
        <dbReference type="ARBA" id="ARBA00023014"/>
    </source>
</evidence>
<evidence type="ECO:0000256" key="2">
    <source>
        <dbReference type="ARBA" id="ARBA00022723"/>
    </source>
</evidence>
<dbReference type="InterPro" id="IPR013785">
    <property type="entry name" value="Aldolase_TIM"/>
</dbReference>
<dbReference type="PROSITE" id="PS51918">
    <property type="entry name" value="RADICAL_SAM"/>
    <property type="match status" value="1"/>
</dbReference>
<keyword evidence="4" id="KW-0411">Iron-sulfur</keyword>
<dbReference type="InterPro" id="IPR012840">
    <property type="entry name" value="NrdG2"/>
</dbReference>
<evidence type="ECO:0000259" key="5">
    <source>
        <dbReference type="PROSITE" id="PS51918"/>
    </source>
</evidence>
<dbReference type="PANTHER" id="PTHR11228:SF27">
    <property type="entry name" value="GLYCYL-RADICAL ENZYME ACTIVATING ENZYME MJ1227-RELATED"/>
    <property type="match status" value="1"/>
</dbReference>
<dbReference type="EMBL" id="MHIM01000028">
    <property type="protein sequence ID" value="OGY51958.1"/>
    <property type="molecule type" value="Genomic_DNA"/>
</dbReference>
<proteinExistence type="predicted"/>
<evidence type="ECO:0000256" key="1">
    <source>
        <dbReference type="ARBA" id="ARBA00022691"/>
    </source>
</evidence>
<dbReference type="SUPFAM" id="SSF102114">
    <property type="entry name" value="Radical SAM enzymes"/>
    <property type="match status" value="1"/>
</dbReference>
<dbReference type="Pfam" id="PF04055">
    <property type="entry name" value="Radical_SAM"/>
    <property type="match status" value="1"/>
</dbReference>
<dbReference type="SMART" id="SM00729">
    <property type="entry name" value="Elp3"/>
    <property type="match status" value="1"/>
</dbReference>
<dbReference type="SFLD" id="SFLDG01094">
    <property type="entry name" value="Uncharacterised_Radical_SAM_Su"/>
    <property type="match status" value="1"/>
</dbReference>
<dbReference type="SFLD" id="SFLDG01067">
    <property type="entry name" value="SPASM/twitch_domain_containing"/>
    <property type="match status" value="1"/>
</dbReference>
<dbReference type="InterPro" id="IPR007197">
    <property type="entry name" value="rSAM"/>
</dbReference>
<organism evidence="6 7">
    <name type="scientific">Candidatus Buchananbacteria bacterium RIFCSPLOWO2_01_FULL_39_33</name>
    <dbReference type="NCBI Taxonomy" id="1797543"/>
    <lineage>
        <taxon>Bacteria</taxon>
        <taxon>Candidatus Buchananiibacteriota</taxon>
    </lineage>
</organism>
<feature type="domain" description="Radical SAM core" evidence="5">
    <location>
        <begin position="13"/>
        <end position="231"/>
    </location>
</feature>
<evidence type="ECO:0000313" key="6">
    <source>
        <dbReference type="EMBL" id="OGY51958.1"/>
    </source>
</evidence>
<evidence type="ECO:0000256" key="3">
    <source>
        <dbReference type="ARBA" id="ARBA00023004"/>
    </source>
</evidence>
<keyword evidence="1" id="KW-0949">S-adenosyl-L-methionine</keyword>
<dbReference type="CDD" id="cd01335">
    <property type="entry name" value="Radical_SAM"/>
    <property type="match status" value="1"/>
</dbReference>
<dbReference type="GO" id="GO:0051536">
    <property type="term" value="F:iron-sulfur cluster binding"/>
    <property type="evidence" value="ECO:0007669"/>
    <property type="project" value="UniProtKB-KW"/>
</dbReference>
<keyword evidence="2" id="KW-0479">Metal-binding</keyword>
<dbReference type="AlphaFoldDB" id="A0A1G1YHW8"/>
<dbReference type="PANTHER" id="PTHR11228">
    <property type="entry name" value="RADICAL SAM DOMAIN PROTEIN"/>
    <property type="match status" value="1"/>
</dbReference>
<dbReference type="InterPro" id="IPR050377">
    <property type="entry name" value="Radical_SAM_PqqE_MftC-like"/>
</dbReference>
<dbReference type="Proteomes" id="UP000177376">
    <property type="component" value="Unassembled WGS sequence"/>
</dbReference>
<dbReference type="NCBIfam" id="TIGR02495">
    <property type="entry name" value="NrdG2"/>
    <property type="match status" value="1"/>
</dbReference>